<gene>
    <name evidence="7" type="ORF">J2S66_002686</name>
</gene>
<dbReference type="EMBL" id="JAVDSG010000001">
    <property type="protein sequence ID" value="MDR6594302.1"/>
    <property type="molecule type" value="Genomic_DNA"/>
</dbReference>
<dbReference type="InterPro" id="IPR029063">
    <property type="entry name" value="SAM-dependent_MTases_sf"/>
</dbReference>
<dbReference type="Gene3D" id="3.40.50.150">
    <property type="entry name" value="Vaccinia Virus protein VP39"/>
    <property type="match status" value="1"/>
</dbReference>
<evidence type="ECO:0000256" key="5">
    <source>
        <dbReference type="ARBA" id="ARBA00022691"/>
    </source>
</evidence>
<dbReference type="PANTHER" id="PTHR43619">
    <property type="entry name" value="S-ADENOSYL-L-METHIONINE-DEPENDENT METHYLTRANSFERASE YKTD-RELATED"/>
    <property type="match status" value="1"/>
</dbReference>
<keyword evidence="5 6" id="KW-0949">S-adenosyl-L-methionine</keyword>
<dbReference type="InterPro" id="IPR007213">
    <property type="entry name" value="Ppm1/Ppm2/Tcmp"/>
</dbReference>
<evidence type="ECO:0000256" key="2">
    <source>
        <dbReference type="ARBA" id="ARBA00008138"/>
    </source>
</evidence>
<dbReference type="SUPFAM" id="SSF53335">
    <property type="entry name" value="S-adenosyl-L-methionine-dependent methyltransferases"/>
    <property type="match status" value="1"/>
</dbReference>
<name>A0ABU1PUH8_9PSEU</name>
<evidence type="ECO:0000256" key="1">
    <source>
        <dbReference type="ARBA" id="ARBA00003907"/>
    </source>
</evidence>
<comment type="function">
    <text evidence="1 6">Exhibits S-adenosyl-L-methionine-dependent methyltransferase activity.</text>
</comment>
<evidence type="ECO:0000256" key="4">
    <source>
        <dbReference type="ARBA" id="ARBA00022679"/>
    </source>
</evidence>
<dbReference type="InterPro" id="IPR011610">
    <property type="entry name" value="SAM_mthyl_Trfase_ML2640-like"/>
</dbReference>
<keyword evidence="8" id="KW-1185">Reference proteome</keyword>
<dbReference type="Proteomes" id="UP001268819">
    <property type="component" value="Unassembled WGS sequence"/>
</dbReference>
<accession>A0ABU1PUH8</accession>
<reference evidence="7 8" key="1">
    <citation type="submission" date="2023-07" db="EMBL/GenBank/DDBJ databases">
        <title>Sequencing the genomes of 1000 actinobacteria strains.</title>
        <authorList>
            <person name="Klenk H.-P."/>
        </authorList>
    </citation>
    <scope>NUCLEOTIDE SEQUENCE [LARGE SCALE GENOMIC DNA]</scope>
    <source>
        <strain evidence="7 8">DSM 43749</strain>
    </source>
</reference>
<evidence type="ECO:0000256" key="3">
    <source>
        <dbReference type="ARBA" id="ARBA00022603"/>
    </source>
</evidence>
<comment type="similarity">
    <text evidence="2 6">Belongs to the UPF0677 family.</text>
</comment>
<dbReference type="Pfam" id="PF04072">
    <property type="entry name" value="LCM"/>
    <property type="match status" value="1"/>
</dbReference>
<dbReference type="GO" id="GO:0008168">
    <property type="term" value="F:methyltransferase activity"/>
    <property type="evidence" value="ECO:0007669"/>
    <property type="project" value="UniProtKB-KW"/>
</dbReference>
<sequence length="285" mass="31640">MVNRAAGTAVGPMVIAAVEQHRPPGQRLLDDPLAAAVLPATSRWVAELSRGPRVRDWLFRASERAAPGIWGGIACRKRYIDDRFASALEDGVDRVVVLGAGLDTRARRLTTPNGVRVFEVDLPVNVERQRARLGVPGHITPVPIDFEREDLSAVLASHGYRHDRRCLFVWEGVTQYLTEDGVRRTLDFLAGAAAGSRLVFTHVLRDFLDGTDLHGAQALHRRFATGRPLWRFGLHPHRVGDFLDAYGWREVEQVGADELEARYVRATGRAVPISPLERTVLADKP</sequence>
<evidence type="ECO:0000313" key="8">
    <source>
        <dbReference type="Proteomes" id="UP001268819"/>
    </source>
</evidence>
<keyword evidence="4" id="KW-0808">Transferase</keyword>
<protein>
    <recommendedName>
        <fullName evidence="6">S-adenosyl-L-methionine-dependent methyltransferase</fullName>
        <ecNumber evidence="6">2.1.1.-</ecNumber>
    </recommendedName>
</protein>
<comment type="caution">
    <text evidence="7">The sequence shown here is derived from an EMBL/GenBank/DDBJ whole genome shotgun (WGS) entry which is preliminary data.</text>
</comment>
<evidence type="ECO:0000256" key="6">
    <source>
        <dbReference type="RuleBase" id="RU362030"/>
    </source>
</evidence>
<keyword evidence="3 6" id="KW-0489">Methyltransferase</keyword>
<dbReference type="GO" id="GO:0032259">
    <property type="term" value="P:methylation"/>
    <property type="evidence" value="ECO:0007669"/>
    <property type="project" value="UniProtKB-KW"/>
</dbReference>
<dbReference type="NCBIfam" id="TIGR00027">
    <property type="entry name" value="mthyl_TIGR00027"/>
    <property type="match status" value="1"/>
</dbReference>
<dbReference type="EC" id="2.1.1.-" evidence="6"/>
<evidence type="ECO:0000313" key="7">
    <source>
        <dbReference type="EMBL" id="MDR6594302.1"/>
    </source>
</evidence>
<dbReference type="PANTHER" id="PTHR43619:SF2">
    <property type="entry name" value="S-ADENOSYL-L-METHIONINE-DEPENDENT METHYLTRANSFERASES SUPERFAMILY PROTEIN"/>
    <property type="match status" value="1"/>
</dbReference>
<dbReference type="RefSeq" id="WP_310307311.1">
    <property type="nucleotide sequence ID" value="NZ_BAAAXB010000001.1"/>
</dbReference>
<proteinExistence type="inferred from homology"/>
<organism evidence="7 8">
    <name type="scientific">Saccharothrix longispora</name>
    <dbReference type="NCBI Taxonomy" id="33920"/>
    <lineage>
        <taxon>Bacteria</taxon>
        <taxon>Bacillati</taxon>
        <taxon>Actinomycetota</taxon>
        <taxon>Actinomycetes</taxon>
        <taxon>Pseudonocardiales</taxon>
        <taxon>Pseudonocardiaceae</taxon>
        <taxon>Saccharothrix</taxon>
    </lineage>
</organism>